<comment type="caution">
    <text evidence="2">The sequence shown here is derived from an EMBL/GenBank/DDBJ whole genome shotgun (WGS) entry which is preliminary data.</text>
</comment>
<evidence type="ECO:0000313" key="2">
    <source>
        <dbReference type="EMBL" id="ORY42253.1"/>
    </source>
</evidence>
<keyword evidence="1" id="KW-0472">Membrane</keyword>
<reference evidence="2 3" key="1">
    <citation type="submission" date="2016-07" db="EMBL/GenBank/DDBJ databases">
        <title>Pervasive Adenine N6-methylation of Active Genes in Fungi.</title>
        <authorList>
            <consortium name="DOE Joint Genome Institute"/>
            <person name="Mondo S.J."/>
            <person name="Dannebaum R.O."/>
            <person name="Kuo R.C."/>
            <person name="Labutti K."/>
            <person name="Haridas S."/>
            <person name="Kuo A."/>
            <person name="Salamov A."/>
            <person name="Ahrendt S.R."/>
            <person name="Lipzen A."/>
            <person name="Sullivan W."/>
            <person name="Andreopoulos W.B."/>
            <person name="Clum A."/>
            <person name="Lindquist E."/>
            <person name="Daum C."/>
            <person name="Ramamoorthy G.K."/>
            <person name="Gryganskyi A."/>
            <person name="Culley D."/>
            <person name="Magnuson J.K."/>
            <person name="James T.Y."/>
            <person name="O'Malley M.A."/>
            <person name="Stajich J.E."/>
            <person name="Spatafora J.W."/>
            <person name="Visel A."/>
            <person name="Grigoriev I.V."/>
        </authorList>
    </citation>
    <scope>NUCLEOTIDE SEQUENCE [LARGE SCALE GENOMIC DNA]</scope>
    <source>
        <strain evidence="2 3">JEL800</strain>
    </source>
</reference>
<keyword evidence="3" id="KW-1185">Reference proteome</keyword>
<dbReference type="EMBL" id="MCGO01000029">
    <property type="protein sequence ID" value="ORY42253.1"/>
    <property type="molecule type" value="Genomic_DNA"/>
</dbReference>
<dbReference type="AlphaFoldDB" id="A0A1Y2C5D8"/>
<gene>
    <name evidence="2" type="ORF">BCR33DRAFT_718443</name>
</gene>
<sequence>MPVVTALIAFSDSSCHDPIRIDYSFPKFTDCNPATVTSACVKSGENGWYFKTSCVTDISTFGDEYWHNHTSQYQSLNAGQDCAADPTEGVQYPLSQCTPIRHGNATYYEKAVVDPGSGQLYWLRYPDEGCLAATSKVEIYGSEPLKTAACIASFNKVSVLNYNGYKEQIIYSGSDCKTPIMFASDIAQTECVATGSTASAGGHKRSGAESSVTAECSWNADLGVYESVTCSSKNRFDDITQSAFAMTSTVVTVQSYEDTICNIPKSSQAYAVGACYHWNSTTNGISYGSANLLISPDGLSVALNYFSDASCKTQVLSNSFPTNGACTLFGKVLAVIKNTPKVKSNPPNFGAVFGGGLGGLILVTILVLFAFHVRAKKSRAREMAHTGGDVTRTGTGSQLQEVSTGIEPKIRPHGFLVAGKKESASNIA</sequence>
<proteinExistence type="predicted"/>
<keyword evidence="1" id="KW-0812">Transmembrane</keyword>
<evidence type="ECO:0000256" key="1">
    <source>
        <dbReference type="SAM" id="Phobius"/>
    </source>
</evidence>
<accession>A0A1Y2C5D8</accession>
<protein>
    <submittedName>
        <fullName evidence="2">Uncharacterized protein</fullName>
    </submittedName>
</protein>
<evidence type="ECO:0000313" key="3">
    <source>
        <dbReference type="Proteomes" id="UP000193642"/>
    </source>
</evidence>
<keyword evidence="1" id="KW-1133">Transmembrane helix</keyword>
<name>A0A1Y2C5D8_9FUNG</name>
<feature type="transmembrane region" description="Helical" evidence="1">
    <location>
        <begin position="349"/>
        <end position="371"/>
    </location>
</feature>
<dbReference type="Proteomes" id="UP000193642">
    <property type="component" value="Unassembled WGS sequence"/>
</dbReference>
<organism evidence="2 3">
    <name type="scientific">Rhizoclosmatium globosum</name>
    <dbReference type="NCBI Taxonomy" id="329046"/>
    <lineage>
        <taxon>Eukaryota</taxon>
        <taxon>Fungi</taxon>
        <taxon>Fungi incertae sedis</taxon>
        <taxon>Chytridiomycota</taxon>
        <taxon>Chytridiomycota incertae sedis</taxon>
        <taxon>Chytridiomycetes</taxon>
        <taxon>Chytridiales</taxon>
        <taxon>Chytriomycetaceae</taxon>
        <taxon>Rhizoclosmatium</taxon>
    </lineage>
</organism>
<dbReference type="OrthoDB" id="10332608at2759"/>